<name>F7NMP7_9FIRM</name>
<reference evidence="1 2" key="1">
    <citation type="journal article" date="2011" name="EMBO J.">
        <title>Structural diversity of bacterial flagellar motors.</title>
        <authorList>
            <person name="Chen S."/>
            <person name="Beeby M."/>
            <person name="Murphy G.E."/>
            <person name="Leadbetter J.R."/>
            <person name="Hendrixson D.R."/>
            <person name="Briegel A."/>
            <person name="Li Z."/>
            <person name="Shi J."/>
            <person name="Tocheva E.I."/>
            <person name="Muller A."/>
            <person name="Dobro M.J."/>
            <person name="Jensen G.J."/>
        </authorList>
    </citation>
    <scope>NUCLEOTIDE SEQUENCE [LARGE SCALE GENOMIC DNA]</scope>
    <source>
        <strain evidence="1 2">DSM 6540</strain>
    </source>
</reference>
<organism evidence="1 2">
    <name type="scientific">Acetonema longum DSM 6540</name>
    <dbReference type="NCBI Taxonomy" id="1009370"/>
    <lineage>
        <taxon>Bacteria</taxon>
        <taxon>Bacillati</taxon>
        <taxon>Bacillota</taxon>
        <taxon>Negativicutes</taxon>
        <taxon>Acetonemataceae</taxon>
        <taxon>Acetonema</taxon>
    </lineage>
</organism>
<sequence length="48" mass="4995">MGWGRSTAFALPDRGYRIGTAIARANAPVFAGEMLNLSAAEVGMGNPQ</sequence>
<dbReference type="AlphaFoldDB" id="F7NMP7"/>
<dbReference type="Proteomes" id="UP000003240">
    <property type="component" value="Unassembled WGS sequence"/>
</dbReference>
<dbReference type="EMBL" id="AFGF01000183">
    <property type="protein sequence ID" value="EGO62675.1"/>
    <property type="molecule type" value="Genomic_DNA"/>
</dbReference>
<accession>F7NMP7</accession>
<keyword evidence="2" id="KW-1185">Reference proteome</keyword>
<protein>
    <submittedName>
        <fullName evidence="1">Uncharacterized protein</fullName>
    </submittedName>
</protein>
<proteinExistence type="predicted"/>
<evidence type="ECO:0000313" key="2">
    <source>
        <dbReference type="Proteomes" id="UP000003240"/>
    </source>
</evidence>
<comment type="caution">
    <text evidence="1">The sequence shown here is derived from an EMBL/GenBank/DDBJ whole genome shotgun (WGS) entry which is preliminary data.</text>
</comment>
<evidence type="ECO:0000313" key="1">
    <source>
        <dbReference type="EMBL" id="EGO62675.1"/>
    </source>
</evidence>
<dbReference type="STRING" id="1009370.ALO_16891"/>
<gene>
    <name evidence="1" type="ORF">ALO_16891</name>
</gene>